<organism evidence="2 3">
    <name type="scientific">Paenibacillus vortex V453</name>
    <dbReference type="NCBI Taxonomy" id="715225"/>
    <lineage>
        <taxon>Bacteria</taxon>
        <taxon>Bacillati</taxon>
        <taxon>Bacillota</taxon>
        <taxon>Bacilli</taxon>
        <taxon>Bacillales</taxon>
        <taxon>Paenibacillaceae</taxon>
        <taxon>Paenibacillus</taxon>
    </lineage>
</organism>
<comment type="caution">
    <text evidence="2">The sequence shown here is derived from an EMBL/GenBank/DDBJ whole genome shotgun (WGS) entry which is preliminary data.</text>
</comment>
<reference evidence="2 3" key="1">
    <citation type="journal article" date="2010" name="BMC Genomics">
        <title>Genome sequence of the pattern forming Paenibacillus vortex bacterium reveals potential for thriving in complex environments.</title>
        <authorList>
            <person name="Sirota-Madi A."/>
            <person name="Olender T."/>
            <person name="Helman Y."/>
            <person name="Ingham C."/>
            <person name="Brainis I."/>
            <person name="Roth D."/>
            <person name="Hagi E."/>
            <person name="Brodsky L."/>
            <person name="Leshkowitz D."/>
            <person name="Galatenko V."/>
            <person name="Nikolaev V."/>
            <person name="Mugasimangalam R.C."/>
            <person name="Bransburg-Zabary S."/>
            <person name="Gutnick D.L."/>
            <person name="Lancet D."/>
            <person name="Ben-Jacob E."/>
        </authorList>
    </citation>
    <scope>NUCLEOTIDE SEQUENCE [LARGE SCALE GENOMIC DNA]</scope>
    <source>
        <strain evidence="2 3">V453</strain>
    </source>
</reference>
<dbReference type="KEGG" id="pvo:PVOR_08135"/>
<dbReference type="PROSITE" id="PS51257">
    <property type="entry name" value="PROKAR_LIPOPROTEIN"/>
    <property type="match status" value="1"/>
</dbReference>
<dbReference type="RefSeq" id="WP_006208501.1">
    <property type="nucleotide sequence ID" value="NZ_ADHJ01000014.1"/>
</dbReference>
<protein>
    <submittedName>
        <fullName evidence="2">Uncharacterized protein</fullName>
    </submittedName>
</protein>
<sequence>MKRYTVAILGVLSLFLLSACSSNGASEDTQIVSLQQIEVVEIEHGSTSLHVETADVEALEVLLRQP</sequence>
<feature type="chain" id="PRO_5015358659" evidence="1">
    <location>
        <begin position="25"/>
        <end position="66"/>
    </location>
</feature>
<evidence type="ECO:0000313" key="2">
    <source>
        <dbReference type="EMBL" id="EFU42241.1"/>
    </source>
</evidence>
<proteinExistence type="predicted"/>
<keyword evidence="1" id="KW-0732">Signal</keyword>
<accession>A0A2R9SY26</accession>
<gene>
    <name evidence="2" type="ORF">PVOR_08135</name>
</gene>
<name>A0A2R9SY26_9BACL</name>
<evidence type="ECO:0000313" key="3">
    <source>
        <dbReference type="Proteomes" id="UP000003094"/>
    </source>
</evidence>
<dbReference type="Proteomes" id="UP000003094">
    <property type="component" value="Unassembled WGS sequence"/>
</dbReference>
<keyword evidence="3" id="KW-1185">Reference proteome</keyword>
<feature type="signal peptide" evidence="1">
    <location>
        <begin position="1"/>
        <end position="24"/>
    </location>
</feature>
<dbReference type="AlphaFoldDB" id="A0A2R9SY26"/>
<dbReference type="EMBL" id="ADHJ01000014">
    <property type="protein sequence ID" value="EFU42241.1"/>
    <property type="molecule type" value="Genomic_DNA"/>
</dbReference>
<evidence type="ECO:0000256" key="1">
    <source>
        <dbReference type="SAM" id="SignalP"/>
    </source>
</evidence>